<dbReference type="Proteomes" id="UP000182491">
    <property type="component" value="Unassembled WGS sequence"/>
</dbReference>
<protein>
    <submittedName>
        <fullName evidence="3">Outer membrane protein beta-barrel domain-containing protein</fullName>
    </submittedName>
</protein>
<evidence type="ECO:0000256" key="1">
    <source>
        <dbReference type="SAM" id="SignalP"/>
    </source>
</evidence>
<name>A0A1I7K8X4_9BACT</name>
<feature type="domain" description="Outer membrane protein beta-barrel" evidence="2">
    <location>
        <begin position="34"/>
        <end position="195"/>
    </location>
</feature>
<dbReference type="STRING" id="388950.GCA_001611675_01105"/>
<reference evidence="4" key="1">
    <citation type="submission" date="2016-10" db="EMBL/GenBank/DDBJ databases">
        <authorList>
            <person name="Varghese N."/>
        </authorList>
    </citation>
    <scope>NUCLEOTIDE SEQUENCE [LARGE SCALE GENOMIC DNA]</scope>
    <source>
        <strain evidence="4">DSM 18820</strain>
    </source>
</reference>
<dbReference type="AlphaFoldDB" id="A0A1I7K8X4"/>
<dbReference type="OrthoDB" id="977141at2"/>
<sequence>MLKNILAIPLLLLALTAKGQDIISVAEKPFVPESAVGIRGGLNYTGFSFSPAIENKMILAPTGGLVFTHMAQSKLGVQVELNYVQRGWEETLDSTTSYTRRLNYLELPLMTRVALGSRNTRFILTLGPYASYMLSEKSSVDGNIVSGEGTGYLYKDVVNSFMYGLNLGIGVAQKTGLGTFQLESRVTHSLSNLFDAVEPQGLSSSKNPNIALTLSYLVGLGNRKK</sequence>
<dbReference type="EMBL" id="FPCA01000004">
    <property type="protein sequence ID" value="SFU93822.1"/>
    <property type="molecule type" value="Genomic_DNA"/>
</dbReference>
<feature type="signal peptide" evidence="1">
    <location>
        <begin position="1"/>
        <end position="19"/>
    </location>
</feature>
<feature type="chain" id="PRO_5010311689" evidence="1">
    <location>
        <begin position="20"/>
        <end position="225"/>
    </location>
</feature>
<dbReference type="Pfam" id="PF13568">
    <property type="entry name" value="OMP_b-brl_2"/>
    <property type="match status" value="1"/>
</dbReference>
<evidence type="ECO:0000313" key="3">
    <source>
        <dbReference type="EMBL" id="SFU93822.1"/>
    </source>
</evidence>
<keyword evidence="4" id="KW-1185">Reference proteome</keyword>
<organism evidence="3 4">
    <name type="scientific">Pontibacter akesuensis</name>
    <dbReference type="NCBI Taxonomy" id="388950"/>
    <lineage>
        <taxon>Bacteria</taxon>
        <taxon>Pseudomonadati</taxon>
        <taxon>Bacteroidota</taxon>
        <taxon>Cytophagia</taxon>
        <taxon>Cytophagales</taxon>
        <taxon>Hymenobacteraceae</taxon>
        <taxon>Pontibacter</taxon>
    </lineage>
</organism>
<accession>A0A1I7K8X4</accession>
<gene>
    <name evidence="3" type="ORF">SAMN04487941_3523</name>
</gene>
<dbReference type="RefSeq" id="WP_068837231.1">
    <property type="nucleotide sequence ID" value="NZ_BMXC01000004.1"/>
</dbReference>
<evidence type="ECO:0000259" key="2">
    <source>
        <dbReference type="Pfam" id="PF13568"/>
    </source>
</evidence>
<dbReference type="InterPro" id="IPR025665">
    <property type="entry name" value="Beta-barrel_OMP_2"/>
</dbReference>
<proteinExistence type="predicted"/>
<keyword evidence="1" id="KW-0732">Signal</keyword>
<evidence type="ECO:0000313" key="4">
    <source>
        <dbReference type="Proteomes" id="UP000182491"/>
    </source>
</evidence>